<dbReference type="InterPro" id="IPR050834">
    <property type="entry name" value="Glycosyltransf_2"/>
</dbReference>
<dbReference type="CDD" id="cd06433">
    <property type="entry name" value="GT_2_WfgS_like"/>
    <property type="match status" value="1"/>
</dbReference>
<dbReference type="Pfam" id="PF00535">
    <property type="entry name" value="Glycos_transf_2"/>
    <property type="match status" value="1"/>
</dbReference>
<sequence length="454" mass="49599">MNPTPVSVVMPSLNQAAFIEAAARSVLQQDYPALELVVADGGSTDDTHSTLERLSQEFGDRLRWQAAPDSGPANAVNKALALARGGIVGWLNADDLYKPGAIAAAVAALQADPSLVMVFGEAEHIDESDRIIDRYPTRPATTPVAHFQDGCFICQPTVFLRRRALGELGGLDETLSTAFDFDLWLRIFLTFPGRIAHLPRVQAQSRLHPGCITRRLRRTIAAESVRVLARHLGTANPHWLLTYVEEQCQSYPHGDAPADLKQDVESLAAELAGCFSADGRELLRHRLTTDARLRLALPEAFAAVTADGWASATLRIRLRQAAAVPGQRWIGTRQPLVAAASPGGRALTLLVRLWSRLRRWLPGDRRSYLQIACVHAAPLTSPLALSIRCGQQAADCCVVSRHGRFSLFLPLSAAVGPQAEIEIIPNQVFVPGVVDEQSSDWRELSFRVEDMTII</sequence>
<evidence type="ECO:0000313" key="3">
    <source>
        <dbReference type="Proteomes" id="UP000020218"/>
    </source>
</evidence>
<dbReference type="EMBL" id="JFAX01000009">
    <property type="protein sequence ID" value="EXI67634.1"/>
    <property type="molecule type" value="Genomic_DNA"/>
</dbReference>
<feature type="domain" description="Glycosyltransferase 2-like" evidence="1">
    <location>
        <begin position="7"/>
        <end position="165"/>
    </location>
</feature>
<proteinExistence type="predicted"/>
<organism evidence="2 3">
    <name type="scientific">Candidatus Accumulibacter adjunctus</name>
    <dbReference type="NCBI Taxonomy" id="1454001"/>
    <lineage>
        <taxon>Bacteria</taxon>
        <taxon>Pseudomonadati</taxon>
        <taxon>Pseudomonadota</taxon>
        <taxon>Betaproteobacteria</taxon>
        <taxon>Candidatus Accumulibacter</taxon>
    </lineage>
</organism>
<protein>
    <submittedName>
        <fullName evidence="2">Chondroitin polymerase</fullName>
    </submittedName>
</protein>
<dbReference type="Proteomes" id="UP000020218">
    <property type="component" value="Unassembled WGS sequence"/>
</dbReference>
<name>A0A011PMS9_9PROT</name>
<dbReference type="STRING" id="1454001.AW08_01897"/>
<comment type="caution">
    <text evidence="2">The sequence shown here is derived from an EMBL/GenBank/DDBJ whole genome shotgun (WGS) entry which is preliminary data.</text>
</comment>
<dbReference type="InterPro" id="IPR029044">
    <property type="entry name" value="Nucleotide-diphossugar_trans"/>
</dbReference>
<gene>
    <name evidence="2" type="primary">kfoC_1</name>
    <name evidence="2" type="ORF">AW08_01897</name>
</gene>
<keyword evidence="3" id="KW-1185">Reference proteome</keyword>
<dbReference type="Gene3D" id="3.90.550.10">
    <property type="entry name" value="Spore Coat Polysaccharide Biosynthesis Protein SpsA, Chain A"/>
    <property type="match status" value="1"/>
</dbReference>
<accession>A0A011PMS9</accession>
<dbReference type="AlphaFoldDB" id="A0A011PMS9"/>
<dbReference type="InterPro" id="IPR001173">
    <property type="entry name" value="Glyco_trans_2-like"/>
</dbReference>
<dbReference type="PATRIC" id="fig|1454001.3.peg.1898"/>
<reference evidence="2" key="1">
    <citation type="submission" date="2014-02" db="EMBL/GenBank/DDBJ databases">
        <title>Expanding our view of genomic diversity in Candidatus Accumulibacter clades.</title>
        <authorList>
            <person name="Skennerton C.T."/>
            <person name="Barr J.J."/>
            <person name="Slater F.R."/>
            <person name="Bond P.L."/>
            <person name="Tyson G.W."/>
        </authorList>
    </citation>
    <scope>NUCLEOTIDE SEQUENCE [LARGE SCALE GENOMIC DNA]</scope>
</reference>
<dbReference type="PANTHER" id="PTHR43685:SF11">
    <property type="entry name" value="GLYCOSYLTRANSFERASE TAGX-RELATED"/>
    <property type="match status" value="1"/>
</dbReference>
<dbReference type="SUPFAM" id="SSF53448">
    <property type="entry name" value="Nucleotide-diphospho-sugar transferases"/>
    <property type="match status" value="1"/>
</dbReference>
<evidence type="ECO:0000259" key="1">
    <source>
        <dbReference type="Pfam" id="PF00535"/>
    </source>
</evidence>
<dbReference type="PANTHER" id="PTHR43685">
    <property type="entry name" value="GLYCOSYLTRANSFERASE"/>
    <property type="match status" value="1"/>
</dbReference>
<evidence type="ECO:0000313" key="2">
    <source>
        <dbReference type="EMBL" id="EXI67634.1"/>
    </source>
</evidence>